<dbReference type="InterPro" id="IPR015421">
    <property type="entry name" value="PyrdxlP-dep_Trfase_major"/>
</dbReference>
<name>A0ABT1SVL5_9FIRM</name>
<keyword evidence="1" id="KW-0808">Transferase</keyword>
<feature type="non-terminal residue" evidence="1">
    <location>
        <position position="1"/>
    </location>
</feature>
<dbReference type="GO" id="GO:0008483">
    <property type="term" value="F:transaminase activity"/>
    <property type="evidence" value="ECO:0007669"/>
    <property type="project" value="UniProtKB-KW"/>
</dbReference>
<accession>A0ABT1SVL5</accession>
<gene>
    <name evidence="1" type="ORF">NE675_12535</name>
</gene>
<dbReference type="SUPFAM" id="SSF53383">
    <property type="entry name" value="PLP-dependent transferases"/>
    <property type="match status" value="1"/>
</dbReference>
<dbReference type="Proteomes" id="UP001206692">
    <property type="component" value="Unassembled WGS sequence"/>
</dbReference>
<evidence type="ECO:0000313" key="1">
    <source>
        <dbReference type="EMBL" id="MCQ5343834.1"/>
    </source>
</evidence>
<reference evidence="1 2" key="1">
    <citation type="submission" date="2022-06" db="EMBL/GenBank/DDBJ databases">
        <title>Isolation of gut microbiota from human fecal samples.</title>
        <authorList>
            <person name="Pamer E.G."/>
            <person name="Barat B."/>
            <person name="Waligurski E."/>
            <person name="Medina S."/>
            <person name="Paddock L."/>
            <person name="Mostad J."/>
        </authorList>
    </citation>
    <scope>NUCLEOTIDE SEQUENCE [LARGE SCALE GENOMIC DNA]</scope>
    <source>
        <strain evidence="1 2">DFI.1.1</strain>
    </source>
</reference>
<keyword evidence="2" id="KW-1185">Reference proteome</keyword>
<protein>
    <submittedName>
        <fullName evidence="1">Aminotransferase</fullName>
    </submittedName>
</protein>
<evidence type="ECO:0000313" key="2">
    <source>
        <dbReference type="Proteomes" id="UP001206692"/>
    </source>
</evidence>
<dbReference type="InterPro" id="IPR015424">
    <property type="entry name" value="PyrdxlP-dep_Trfase"/>
</dbReference>
<keyword evidence="1" id="KW-0032">Aminotransferase</keyword>
<proteinExistence type="predicted"/>
<dbReference type="EMBL" id="JANGEW010000344">
    <property type="protein sequence ID" value="MCQ5343834.1"/>
    <property type="molecule type" value="Genomic_DNA"/>
</dbReference>
<comment type="caution">
    <text evidence="1">The sequence shown here is derived from an EMBL/GenBank/DDBJ whole genome shotgun (WGS) entry which is preliminary data.</text>
</comment>
<organism evidence="1 2">
    <name type="scientific">Megasphaera massiliensis</name>
    <dbReference type="NCBI Taxonomy" id="1232428"/>
    <lineage>
        <taxon>Bacteria</taxon>
        <taxon>Bacillati</taxon>
        <taxon>Bacillota</taxon>
        <taxon>Negativicutes</taxon>
        <taxon>Veillonellales</taxon>
        <taxon>Veillonellaceae</taxon>
        <taxon>Megasphaera</taxon>
    </lineage>
</organism>
<sequence length="61" mass="6907">MIDSKGHFNILSFSAAVYEALESQDSLLIILNTPPNNPTGFALSDEERRQVLDVCRFHEKK</sequence>
<dbReference type="Gene3D" id="3.40.640.10">
    <property type="entry name" value="Type I PLP-dependent aspartate aminotransferase-like (Major domain)"/>
    <property type="match status" value="1"/>
</dbReference>